<protein>
    <recommendedName>
        <fullName evidence="3">Conjugal transfer protein TraD</fullName>
    </recommendedName>
</protein>
<dbReference type="AlphaFoldDB" id="A0AB33JJQ6"/>
<reference evidence="2" key="1">
    <citation type="submission" date="2024-07" db="EMBL/GenBank/DDBJ databases">
        <title>Complete genome sequence of Prevotella sp. YM-2024 GTC17262.</title>
        <authorList>
            <person name="Hayashi M."/>
            <person name="Muto Y."/>
            <person name="Tanaka K."/>
            <person name="Niwa H."/>
        </authorList>
    </citation>
    <scope>NUCLEOTIDE SEQUENCE</scope>
    <source>
        <strain evidence="2">GTC17262</strain>
    </source>
</reference>
<organism evidence="2">
    <name type="scientific">Prevotella sp. GTC17262</name>
    <dbReference type="NCBI Taxonomy" id="3236797"/>
    <lineage>
        <taxon>Bacteria</taxon>
        <taxon>Pseudomonadati</taxon>
        <taxon>Bacteroidota</taxon>
        <taxon>Bacteroidia</taxon>
        <taxon>Bacteroidales</taxon>
        <taxon>Prevotellaceae</taxon>
        <taxon>Prevotella</taxon>
    </lineage>
</organism>
<gene>
    <name evidence="2" type="ORF">GTC17262_05660</name>
</gene>
<sequence length="226" mass="25195">METLLIICLLACNAWLLYILSSGRKKKDGRGKRQAEPSPDNHASIDDIIGKSRFRMSSPRAGKEAQAAISAPHAATSDETEEVSISDTTFADEIPQKSPMQVPADRLDEVFTDMRIEDADGRDRWEESREDEPMARGTSFEDIDKAVATVRKDSASDEDNLHAGKVFTRIETSELYDSIVSSYESVGTRVRQVMDMHLSALESKAASRKAFSLPDSIEDFDVRKYV</sequence>
<evidence type="ECO:0000313" key="2">
    <source>
        <dbReference type="EMBL" id="BFO80375.1"/>
    </source>
</evidence>
<evidence type="ECO:0008006" key="3">
    <source>
        <dbReference type="Google" id="ProtNLM"/>
    </source>
</evidence>
<proteinExistence type="predicted"/>
<accession>A0AB33JJQ6</accession>
<name>A0AB33JJQ6_9BACT</name>
<evidence type="ECO:0000256" key="1">
    <source>
        <dbReference type="SAM" id="MobiDB-lite"/>
    </source>
</evidence>
<dbReference type="EMBL" id="AP035789">
    <property type="protein sequence ID" value="BFO80375.1"/>
    <property type="molecule type" value="Genomic_DNA"/>
</dbReference>
<feature type="region of interest" description="Disordered" evidence="1">
    <location>
        <begin position="26"/>
        <end position="85"/>
    </location>
</feature>